<dbReference type="PANTHER" id="PTHR13479">
    <property type="entry name" value="30S RIBOSOMAL PROTEIN S18"/>
    <property type="match status" value="1"/>
</dbReference>
<gene>
    <name evidence="5" type="primary">rpsR</name>
    <name evidence="5" type="ORF">H5P30_00010</name>
</gene>
<evidence type="ECO:0000313" key="5">
    <source>
        <dbReference type="EMBL" id="MBC2600157.1"/>
    </source>
</evidence>
<evidence type="ECO:0000256" key="1">
    <source>
        <dbReference type="ARBA" id="ARBA00005589"/>
    </source>
</evidence>
<reference evidence="5 6" key="1">
    <citation type="submission" date="2020-07" db="EMBL/GenBank/DDBJ databases">
        <authorList>
            <person name="Feng X."/>
        </authorList>
    </citation>
    <scope>NUCLEOTIDE SEQUENCE [LARGE SCALE GENOMIC DNA]</scope>
    <source>
        <strain evidence="5 6">JCM14086</strain>
    </source>
</reference>
<comment type="similarity">
    <text evidence="1 4">Belongs to the bacterial ribosomal protein bS18 family.</text>
</comment>
<dbReference type="Proteomes" id="UP000525652">
    <property type="component" value="Unassembled WGS sequence"/>
</dbReference>
<dbReference type="GO" id="GO:0005840">
    <property type="term" value="C:ribosome"/>
    <property type="evidence" value="ECO:0007669"/>
    <property type="project" value="UniProtKB-KW"/>
</dbReference>
<evidence type="ECO:0000256" key="2">
    <source>
        <dbReference type="ARBA" id="ARBA00022980"/>
    </source>
</evidence>
<dbReference type="NCBIfam" id="TIGR00165">
    <property type="entry name" value="S18"/>
    <property type="match status" value="1"/>
</dbReference>
<dbReference type="AlphaFoldDB" id="A0A7X1E419"/>
<sequence length="65" mass="7516">MSENEGTESNAKNPTDLTFRDTEELTRFVTDTGKILPRKYTGLTSKQQRHISRVIKQSRSMLLMK</sequence>
<dbReference type="InterPro" id="IPR001648">
    <property type="entry name" value="Ribosomal_bS18"/>
</dbReference>
<dbReference type="GO" id="GO:0006412">
    <property type="term" value="P:translation"/>
    <property type="evidence" value="ECO:0007669"/>
    <property type="project" value="InterPro"/>
</dbReference>
<protein>
    <submittedName>
        <fullName evidence="5">30S ribosomal protein S18</fullName>
    </submittedName>
</protein>
<dbReference type="PANTHER" id="PTHR13479:SF40">
    <property type="entry name" value="SMALL RIBOSOMAL SUBUNIT PROTEIN BS18M"/>
    <property type="match status" value="1"/>
</dbReference>
<dbReference type="GO" id="GO:0003735">
    <property type="term" value="F:structural constituent of ribosome"/>
    <property type="evidence" value="ECO:0007669"/>
    <property type="project" value="InterPro"/>
</dbReference>
<evidence type="ECO:0000313" key="6">
    <source>
        <dbReference type="Proteomes" id="UP000525652"/>
    </source>
</evidence>
<dbReference type="EMBL" id="JACHVA010000001">
    <property type="protein sequence ID" value="MBC2600157.1"/>
    <property type="molecule type" value="Genomic_DNA"/>
</dbReference>
<keyword evidence="3 4" id="KW-0687">Ribonucleoprotein</keyword>
<name>A0A7X1E419_9BACT</name>
<dbReference type="Pfam" id="PF01084">
    <property type="entry name" value="Ribosomal_S18"/>
    <property type="match status" value="1"/>
</dbReference>
<dbReference type="InterPro" id="IPR036870">
    <property type="entry name" value="Ribosomal_bS18_sf"/>
</dbReference>
<dbReference type="GO" id="GO:0070181">
    <property type="term" value="F:small ribosomal subunit rRNA binding"/>
    <property type="evidence" value="ECO:0007669"/>
    <property type="project" value="TreeGrafter"/>
</dbReference>
<dbReference type="RefSeq" id="WP_185690916.1">
    <property type="nucleotide sequence ID" value="NZ_JACHVA010000001.1"/>
</dbReference>
<evidence type="ECO:0000256" key="3">
    <source>
        <dbReference type="ARBA" id="ARBA00023274"/>
    </source>
</evidence>
<proteinExistence type="inferred from homology"/>
<dbReference type="Gene3D" id="4.10.640.10">
    <property type="entry name" value="Ribosomal protein S18"/>
    <property type="match status" value="1"/>
</dbReference>
<dbReference type="PRINTS" id="PR00974">
    <property type="entry name" value="RIBOSOMALS18"/>
</dbReference>
<evidence type="ECO:0000256" key="4">
    <source>
        <dbReference type="RuleBase" id="RU003910"/>
    </source>
</evidence>
<comment type="caution">
    <text evidence="5">The sequence shown here is derived from an EMBL/GenBank/DDBJ whole genome shotgun (WGS) entry which is preliminary data.</text>
</comment>
<keyword evidence="6" id="KW-1185">Reference proteome</keyword>
<accession>A0A7X1E419</accession>
<keyword evidence="2 4" id="KW-0689">Ribosomal protein</keyword>
<organism evidence="5 6">
    <name type="scientific">Puniceicoccus vermicola</name>
    <dbReference type="NCBI Taxonomy" id="388746"/>
    <lineage>
        <taxon>Bacteria</taxon>
        <taxon>Pseudomonadati</taxon>
        <taxon>Verrucomicrobiota</taxon>
        <taxon>Opitutia</taxon>
        <taxon>Puniceicoccales</taxon>
        <taxon>Puniceicoccaceae</taxon>
        <taxon>Puniceicoccus</taxon>
    </lineage>
</organism>
<dbReference type="GO" id="GO:1990904">
    <property type="term" value="C:ribonucleoprotein complex"/>
    <property type="evidence" value="ECO:0007669"/>
    <property type="project" value="UniProtKB-KW"/>
</dbReference>
<dbReference type="SUPFAM" id="SSF46911">
    <property type="entry name" value="Ribosomal protein S18"/>
    <property type="match status" value="1"/>
</dbReference>